<organism evidence="1 2">
    <name type="scientific">Fragilariopsis cylindrus CCMP1102</name>
    <dbReference type="NCBI Taxonomy" id="635003"/>
    <lineage>
        <taxon>Eukaryota</taxon>
        <taxon>Sar</taxon>
        <taxon>Stramenopiles</taxon>
        <taxon>Ochrophyta</taxon>
        <taxon>Bacillariophyta</taxon>
        <taxon>Bacillariophyceae</taxon>
        <taxon>Bacillariophycidae</taxon>
        <taxon>Bacillariales</taxon>
        <taxon>Bacillariaceae</taxon>
        <taxon>Fragilariopsis</taxon>
    </lineage>
</organism>
<accession>A0A1E7EVA4</accession>
<reference evidence="1 2" key="1">
    <citation type="submission" date="2016-09" db="EMBL/GenBank/DDBJ databases">
        <title>Extensive genetic diversity and differential bi-allelic expression allows diatom success in the polar Southern Ocean.</title>
        <authorList>
            <consortium name="DOE Joint Genome Institute"/>
            <person name="Mock T."/>
            <person name="Otillar R.P."/>
            <person name="Strauss J."/>
            <person name="Dupont C."/>
            <person name="Frickenhaus S."/>
            <person name="Maumus F."/>
            <person name="Mcmullan M."/>
            <person name="Sanges R."/>
            <person name="Schmutz J."/>
            <person name="Toseland A."/>
            <person name="Valas R."/>
            <person name="Veluchamy A."/>
            <person name="Ward B.J."/>
            <person name="Allen A."/>
            <person name="Barry K."/>
            <person name="Falciatore A."/>
            <person name="Ferrante M."/>
            <person name="Fortunato A.E."/>
            <person name="Gloeckner G."/>
            <person name="Gruber A."/>
            <person name="Hipkin R."/>
            <person name="Janech M."/>
            <person name="Kroth P."/>
            <person name="Leese F."/>
            <person name="Lindquist E."/>
            <person name="Lyon B.R."/>
            <person name="Martin J."/>
            <person name="Mayer C."/>
            <person name="Parker M."/>
            <person name="Quesneville H."/>
            <person name="Raymond J."/>
            <person name="Uhlig C."/>
            <person name="Valentin K.U."/>
            <person name="Worden A.Z."/>
            <person name="Armbrust E.V."/>
            <person name="Bowler C."/>
            <person name="Green B."/>
            <person name="Moulton V."/>
            <person name="Van Oosterhout C."/>
            <person name="Grigoriev I."/>
        </authorList>
    </citation>
    <scope>NUCLEOTIDE SEQUENCE [LARGE SCALE GENOMIC DNA]</scope>
    <source>
        <strain evidence="1 2">CCMP1102</strain>
    </source>
</reference>
<dbReference type="InParanoid" id="A0A1E7EVA4"/>
<evidence type="ECO:0000313" key="1">
    <source>
        <dbReference type="EMBL" id="OEU09744.1"/>
    </source>
</evidence>
<dbReference type="KEGG" id="fcy:FRACYDRAFT_248001"/>
<dbReference type="EMBL" id="KV784374">
    <property type="protein sequence ID" value="OEU09744.1"/>
    <property type="molecule type" value="Genomic_DNA"/>
</dbReference>
<gene>
    <name evidence="1" type="ORF">FRACYDRAFT_248001</name>
</gene>
<keyword evidence="2" id="KW-1185">Reference proteome</keyword>
<proteinExistence type="predicted"/>
<dbReference type="AlphaFoldDB" id="A0A1E7EVA4"/>
<name>A0A1E7EVA4_9STRA</name>
<dbReference type="Proteomes" id="UP000095751">
    <property type="component" value="Unassembled WGS sequence"/>
</dbReference>
<sequence length="187" mass="21189">MENFLTICTIGRYLGVETMVQFLFQTMACWPKKSNVCVLEARIRLSMRDHEPWFIPYGYWYGMDDWVVFWCTMLVLEPKEKNRKVVGGKHNVLVHYVNVCAPDPSGALSSATLVVHFDQKSCYYLFVGGKINALLHYVDVCAPDPSGVLSSATLPYEIFCNSSLIENLVVCVPSTTAKWIPIPQPQE</sequence>
<evidence type="ECO:0000313" key="2">
    <source>
        <dbReference type="Proteomes" id="UP000095751"/>
    </source>
</evidence>
<protein>
    <submittedName>
        <fullName evidence="1">Uncharacterized protein</fullName>
    </submittedName>
</protein>